<evidence type="ECO:0000259" key="10">
    <source>
        <dbReference type="SMART" id="SM00382"/>
    </source>
</evidence>
<gene>
    <name evidence="11" type="ORF">A3D54_02020</name>
</gene>
<dbReference type="InterPro" id="IPR001957">
    <property type="entry name" value="Chromosome_initiator_DnaA"/>
</dbReference>
<dbReference type="NCBIfam" id="TIGR00362">
    <property type="entry name" value="DnaA"/>
    <property type="match status" value="1"/>
</dbReference>
<keyword evidence="5" id="KW-0067">ATP-binding</keyword>
<evidence type="ECO:0000256" key="7">
    <source>
        <dbReference type="ARBA" id="ARBA00023125"/>
    </source>
</evidence>
<dbReference type="GO" id="GO:0005524">
    <property type="term" value="F:ATP binding"/>
    <property type="evidence" value="ECO:0007669"/>
    <property type="project" value="UniProtKB-UniRule"/>
</dbReference>
<keyword evidence="6" id="KW-0446">Lipid-binding</keyword>
<organism evidence="11 12">
    <name type="scientific">Candidatus Falkowbacteria bacterium RIFCSPHIGHO2_02_FULL_45_15</name>
    <dbReference type="NCBI Taxonomy" id="1797987"/>
    <lineage>
        <taxon>Bacteria</taxon>
        <taxon>Candidatus Falkowiibacteriota</taxon>
    </lineage>
</organism>
<keyword evidence="2" id="KW-0963">Cytoplasm</keyword>
<dbReference type="InterPro" id="IPR003593">
    <property type="entry name" value="AAA+_ATPase"/>
</dbReference>
<evidence type="ECO:0000256" key="5">
    <source>
        <dbReference type="ARBA" id="ARBA00022840"/>
    </source>
</evidence>
<evidence type="ECO:0000256" key="9">
    <source>
        <dbReference type="RuleBase" id="RU004227"/>
    </source>
</evidence>
<dbReference type="InterPro" id="IPR013317">
    <property type="entry name" value="DnaA_dom"/>
</dbReference>
<dbReference type="GO" id="GO:0006270">
    <property type="term" value="P:DNA replication initiation"/>
    <property type="evidence" value="ECO:0007669"/>
    <property type="project" value="UniProtKB-UniRule"/>
</dbReference>
<dbReference type="InterPro" id="IPR027417">
    <property type="entry name" value="P-loop_NTPase"/>
</dbReference>
<keyword evidence="3 9" id="KW-0235">DNA replication</keyword>
<evidence type="ECO:0000256" key="6">
    <source>
        <dbReference type="ARBA" id="ARBA00023121"/>
    </source>
</evidence>
<evidence type="ECO:0000256" key="8">
    <source>
        <dbReference type="NCBIfam" id="TIGR00362"/>
    </source>
</evidence>
<feature type="non-terminal residue" evidence="11">
    <location>
        <position position="334"/>
    </location>
</feature>
<dbReference type="Gene3D" id="3.30.300.180">
    <property type="match status" value="1"/>
</dbReference>
<dbReference type="InterPro" id="IPR020591">
    <property type="entry name" value="Chromosome_initiator_DnaA-like"/>
</dbReference>
<accession>A0A1F5RV73</accession>
<dbReference type="GO" id="GO:0005886">
    <property type="term" value="C:plasma membrane"/>
    <property type="evidence" value="ECO:0007669"/>
    <property type="project" value="TreeGrafter"/>
</dbReference>
<feature type="domain" description="AAA+ ATPase" evidence="10">
    <location>
        <begin position="150"/>
        <end position="295"/>
    </location>
</feature>
<dbReference type="PANTHER" id="PTHR30050:SF2">
    <property type="entry name" value="CHROMOSOMAL REPLICATION INITIATOR PROTEIN DNAA"/>
    <property type="match status" value="1"/>
</dbReference>
<comment type="caution">
    <text evidence="11">The sequence shown here is derived from an EMBL/GenBank/DDBJ whole genome shotgun (WGS) entry which is preliminary data.</text>
</comment>
<dbReference type="Pfam" id="PF11638">
    <property type="entry name" value="DnaA_N"/>
    <property type="match status" value="1"/>
</dbReference>
<dbReference type="FunFam" id="3.40.50.300:FF:000668">
    <property type="entry name" value="Chromosomal replication initiator protein DnaA"/>
    <property type="match status" value="1"/>
</dbReference>
<comment type="similarity">
    <text evidence="1 9">Belongs to the DnaA family.</text>
</comment>
<dbReference type="GO" id="GO:0006275">
    <property type="term" value="P:regulation of DNA replication"/>
    <property type="evidence" value="ECO:0007669"/>
    <property type="project" value="UniProtKB-UniRule"/>
</dbReference>
<evidence type="ECO:0000313" key="11">
    <source>
        <dbReference type="EMBL" id="OGF18335.1"/>
    </source>
</evidence>
<dbReference type="SUPFAM" id="SSF52540">
    <property type="entry name" value="P-loop containing nucleoside triphosphate hydrolases"/>
    <property type="match status" value="1"/>
</dbReference>
<sequence>MDKNELWQALLAQIQFNISKANFATWFRNTGIVSKEDGSIMVSVPNNFSKEWLENKYNKLIFKILRSLDDGVKEVKYNVTHTETKPREIPPNPAPDDIYNNSSQMEFTELKVNKETNLNPRYTFNNFIVGPFNELPQAAALAIVRAPGSIYNPLFVYGGVGLGKTHLIQAIGNEIAKKFPEKKIKYLSSEKLTSGIVSSIQNHSIDKLKLLYKDLDVLIVDDIQFIAGKEKTQEEFFHIFNGLYERNKQIILSSDRPPKAIASLQERLKSRFEGGMIADISLPELETRIAILKIKSQEKKLNFPDEIIEYVAQNIQRNVRELEGALNRLSAYQT</sequence>
<dbReference type="Pfam" id="PF00308">
    <property type="entry name" value="Bac_DnaA"/>
    <property type="match status" value="1"/>
</dbReference>
<dbReference type="Proteomes" id="UP000177691">
    <property type="component" value="Unassembled WGS sequence"/>
</dbReference>
<dbReference type="SMART" id="SM00382">
    <property type="entry name" value="AAA"/>
    <property type="match status" value="1"/>
</dbReference>
<dbReference type="CDD" id="cd00009">
    <property type="entry name" value="AAA"/>
    <property type="match status" value="1"/>
</dbReference>
<dbReference type="GO" id="GO:0008289">
    <property type="term" value="F:lipid binding"/>
    <property type="evidence" value="ECO:0007669"/>
    <property type="project" value="UniProtKB-KW"/>
</dbReference>
<keyword evidence="4" id="KW-0547">Nucleotide-binding</keyword>
<dbReference type="PANTHER" id="PTHR30050">
    <property type="entry name" value="CHROMOSOMAL REPLICATION INITIATOR PROTEIN DNAA"/>
    <property type="match status" value="1"/>
</dbReference>
<dbReference type="PRINTS" id="PR00051">
    <property type="entry name" value="DNAA"/>
</dbReference>
<dbReference type="Gene3D" id="3.40.50.300">
    <property type="entry name" value="P-loop containing nucleotide triphosphate hydrolases"/>
    <property type="match status" value="1"/>
</dbReference>
<evidence type="ECO:0000256" key="4">
    <source>
        <dbReference type="ARBA" id="ARBA00022741"/>
    </source>
</evidence>
<evidence type="ECO:0000256" key="1">
    <source>
        <dbReference type="ARBA" id="ARBA00006583"/>
    </source>
</evidence>
<evidence type="ECO:0000313" key="12">
    <source>
        <dbReference type="Proteomes" id="UP000177691"/>
    </source>
</evidence>
<dbReference type="InterPro" id="IPR024633">
    <property type="entry name" value="DnaA_N_dom"/>
</dbReference>
<evidence type="ECO:0000256" key="2">
    <source>
        <dbReference type="ARBA" id="ARBA00022490"/>
    </source>
</evidence>
<dbReference type="EMBL" id="MFFU01000051">
    <property type="protein sequence ID" value="OGF18335.1"/>
    <property type="molecule type" value="Genomic_DNA"/>
</dbReference>
<protein>
    <recommendedName>
        <fullName evidence="8">Chromosomal replication initiator protein DnaA</fullName>
    </recommendedName>
</protein>
<reference evidence="11 12" key="1">
    <citation type="journal article" date="2016" name="Nat. Commun.">
        <title>Thousands of microbial genomes shed light on interconnected biogeochemical processes in an aquifer system.</title>
        <authorList>
            <person name="Anantharaman K."/>
            <person name="Brown C.T."/>
            <person name="Hug L.A."/>
            <person name="Sharon I."/>
            <person name="Castelle C.J."/>
            <person name="Probst A.J."/>
            <person name="Thomas B.C."/>
            <person name="Singh A."/>
            <person name="Wilkins M.J."/>
            <person name="Karaoz U."/>
            <person name="Brodie E.L."/>
            <person name="Williams K.H."/>
            <person name="Hubbard S.S."/>
            <person name="Banfield J.F."/>
        </authorList>
    </citation>
    <scope>NUCLEOTIDE SEQUENCE [LARGE SCALE GENOMIC DNA]</scope>
</reference>
<dbReference type="Gene3D" id="1.10.8.60">
    <property type="match status" value="1"/>
</dbReference>
<dbReference type="GO" id="GO:0003688">
    <property type="term" value="F:DNA replication origin binding"/>
    <property type="evidence" value="ECO:0007669"/>
    <property type="project" value="UniProtKB-UniRule"/>
</dbReference>
<name>A0A1F5RV73_9BACT</name>
<evidence type="ECO:0000256" key="3">
    <source>
        <dbReference type="ARBA" id="ARBA00022705"/>
    </source>
</evidence>
<dbReference type="AlphaFoldDB" id="A0A1F5RV73"/>
<keyword evidence="7" id="KW-0238">DNA-binding</keyword>
<dbReference type="InterPro" id="IPR038454">
    <property type="entry name" value="DnaA_N_sf"/>
</dbReference>
<proteinExistence type="inferred from homology"/>